<organism evidence="1">
    <name type="scientific">viral metagenome</name>
    <dbReference type="NCBI Taxonomy" id="1070528"/>
    <lineage>
        <taxon>unclassified sequences</taxon>
        <taxon>metagenomes</taxon>
        <taxon>organismal metagenomes</taxon>
    </lineage>
</organism>
<accession>A0A6M3JZY6</accession>
<proteinExistence type="predicted"/>
<reference evidence="1" key="1">
    <citation type="submission" date="2020-03" db="EMBL/GenBank/DDBJ databases">
        <title>The deep terrestrial virosphere.</title>
        <authorList>
            <person name="Holmfeldt K."/>
            <person name="Nilsson E."/>
            <person name="Simone D."/>
            <person name="Lopez-Fernandez M."/>
            <person name="Wu X."/>
            <person name="de Brujin I."/>
            <person name="Lundin D."/>
            <person name="Andersson A."/>
            <person name="Bertilsson S."/>
            <person name="Dopson M."/>
        </authorList>
    </citation>
    <scope>NUCLEOTIDE SEQUENCE</scope>
    <source>
        <strain evidence="1">MM415A01741</strain>
    </source>
</reference>
<dbReference type="EMBL" id="MT142175">
    <property type="protein sequence ID" value="QJA75623.1"/>
    <property type="molecule type" value="Genomic_DNA"/>
</dbReference>
<name>A0A6M3JZY6_9ZZZZ</name>
<evidence type="ECO:0000313" key="1">
    <source>
        <dbReference type="EMBL" id="QJA75623.1"/>
    </source>
</evidence>
<protein>
    <submittedName>
        <fullName evidence="1">Uncharacterized protein</fullName>
    </submittedName>
</protein>
<sequence length="130" mass="14257">MPVLSHTRRVVFSGQNLATTGYIYNSNASPGTNDGWYNSKYDAVTVQLGCATLTSKTVVFRIEGRYNDSGRVASLYNTTISVGGSMDKVTTVSFRTNEVRIGAKLDSMVSTPLASPHNIYANIQFTDYRQ</sequence>
<dbReference type="AlphaFoldDB" id="A0A6M3JZY6"/>
<gene>
    <name evidence="1" type="ORF">MM415A01741_0007</name>
</gene>